<dbReference type="RefSeq" id="WP_021812903.1">
    <property type="nucleotide sequence ID" value="NZ_AUSW01000006.1"/>
</dbReference>
<dbReference type="InterPro" id="IPR036390">
    <property type="entry name" value="WH_DNA-bd_sf"/>
</dbReference>
<dbReference type="InterPro" id="IPR036388">
    <property type="entry name" value="WH-like_DNA-bd_sf"/>
</dbReference>
<accession>U4T7X9</accession>
<proteinExistence type="predicted"/>
<name>U4T7X9_9GAMM</name>
<evidence type="ECO:0000259" key="2">
    <source>
        <dbReference type="Pfam" id="PF08722"/>
    </source>
</evidence>
<dbReference type="EMBL" id="AUSW01000006">
    <property type="protein sequence ID" value="ERL57030.1"/>
    <property type="molecule type" value="Genomic_DNA"/>
</dbReference>
<dbReference type="InterPro" id="IPR011335">
    <property type="entry name" value="Restrct_endonuc-II-like"/>
</dbReference>
<dbReference type="OrthoDB" id="5291587at2"/>
<dbReference type="GO" id="GO:0003676">
    <property type="term" value="F:nucleic acid binding"/>
    <property type="evidence" value="ECO:0007669"/>
    <property type="project" value="InterPro"/>
</dbReference>
<evidence type="ECO:0000313" key="3">
    <source>
        <dbReference type="EMBL" id="ERL57030.1"/>
    </source>
</evidence>
<dbReference type="Gene3D" id="1.10.10.10">
    <property type="entry name" value="Winged helix-like DNA-binding domain superfamily/Winged helix DNA-binding domain"/>
    <property type="match status" value="1"/>
</dbReference>
<dbReference type="AlphaFoldDB" id="U4T7X9"/>
<keyword evidence="4" id="KW-1185">Reference proteome</keyword>
<gene>
    <name evidence="3" type="ORF">M917_0227</name>
</gene>
<dbReference type="InterPro" id="IPR014833">
    <property type="entry name" value="TnsA_N"/>
</dbReference>
<sequence length="269" mass="31320">MNNKNRKSSITTKSSKDYQPFVKVADISSLGRSHRVFGHKTKRTHHLLSDLELAVFLIFEWHGNVEDIQEQFPLDINITKQIADDVGIKHPSQKGELKTMTTDFYVISKNIKSVTSQLALQAKYSNHLDDNRTIEKLELERRYWEQKDVDFKIITEKDIPRAVTDNIKWLYPSKNTYLITIEENDFTFYSEQIIESPTLKIIDFCKKIDSAYDHPLGTALSKLKNLIAHGYISFDIRKDYRKIVCAELSIVDKVYSNYIDKELKHASNQ</sequence>
<evidence type="ECO:0000313" key="4">
    <source>
        <dbReference type="Proteomes" id="UP000016761"/>
    </source>
</evidence>
<dbReference type="Pfam" id="PF08722">
    <property type="entry name" value="Tn7_TnsA-like_N"/>
    <property type="match status" value="1"/>
</dbReference>
<dbReference type="CDD" id="cd22362">
    <property type="entry name" value="TnsA_endonuclease-like"/>
    <property type="match status" value="1"/>
</dbReference>
<evidence type="ECO:0000259" key="1">
    <source>
        <dbReference type="Pfam" id="PF08721"/>
    </source>
</evidence>
<dbReference type="Pfam" id="PF08721">
    <property type="entry name" value="Tn7_Tnp_TnsA_C"/>
    <property type="match status" value="1"/>
</dbReference>
<dbReference type="eggNOG" id="ENOG502Z9E1">
    <property type="taxonomic scope" value="Bacteria"/>
</dbReference>
<comment type="caution">
    <text evidence="3">The sequence shown here is derived from an EMBL/GenBank/DDBJ whole genome shotgun (WGS) entry which is preliminary data.</text>
</comment>
<dbReference type="Proteomes" id="UP000016761">
    <property type="component" value="Unassembled WGS sequence"/>
</dbReference>
<organism evidence="3 4">
    <name type="scientific">Psychrobacter aquaticus CMS 56</name>
    <dbReference type="NCBI Taxonomy" id="1354303"/>
    <lineage>
        <taxon>Bacteria</taxon>
        <taxon>Pseudomonadati</taxon>
        <taxon>Pseudomonadota</taxon>
        <taxon>Gammaproteobacteria</taxon>
        <taxon>Moraxellales</taxon>
        <taxon>Moraxellaceae</taxon>
        <taxon>Psychrobacter</taxon>
    </lineage>
</organism>
<dbReference type="SUPFAM" id="SSF46785">
    <property type="entry name" value="Winged helix' DNA-binding domain"/>
    <property type="match status" value="1"/>
</dbReference>
<protein>
    <submittedName>
        <fullName evidence="3">Transposon Tn7 transposition protein tnsA</fullName>
    </submittedName>
</protein>
<dbReference type="STRING" id="1354303.M917_0227"/>
<dbReference type="Gene3D" id="3.40.1350.10">
    <property type="match status" value="1"/>
</dbReference>
<dbReference type="InterPro" id="IPR011856">
    <property type="entry name" value="tRNA_endonuc-like_dom_sf"/>
</dbReference>
<feature type="domain" description="TnsA endonuclease C-terminal" evidence="1">
    <location>
        <begin position="158"/>
        <end position="236"/>
    </location>
</feature>
<reference evidence="3 4" key="1">
    <citation type="journal article" date="2013" name="Genome Announc.">
        <title>Draft Genome Sequence of Psychrobacter aquaticus Strain CMS 56T, Isolated from a Cyanobacterial Mat Sample Collected from Water Bodies in the McMurdo Dry Valley Region of Antarctica.</title>
        <authorList>
            <person name="Reddy G.S."/>
            <person name="Ara S."/>
            <person name="Singh A."/>
            <person name="Kumar Pinnaka A."/>
            <person name="Shivaji S."/>
        </authorList>
    </citation>
    <scope>NUCLEOTIDE SEQUENCE [LARGE SCALE GENOMIC DNA]</scope>
    <source>
        <strain evidence="3 4">CMS 56</strain>
    </source>
</reference>
<feature type="domain" description="TnsA endonuclease N-terminal" evidence="2">
    <location>
        <begin position="64"/>
        <end position="156"/>
    </location>
</feature>
<dbReference type="SUPFAM" id="SSF52980">
    <property type="entry name" value="Restriction endonuclease-like"/>
    <property type="match status" value="1"/>
</dbReference>
<dbReference type="InterPro" id="IPR014832">
    <property type="entry name" value="TnsA_C"/>
</dbReference>
<dbReference type="PATRIC" id="fig|1354303.4.peg.228"/>